<dbReference type="RefSeq" id="WP_092322286.1">
    <property type="nucleotide sequence ID" value="NZ_FNFU01000004.1"/>
</dbReference>
<dbReference type="Proteomes" id="UP000198701">
    <property type="component" value="Unassembled WGS sequence"/>
</dbReference>
<dbReference type="STRING" id="386301.SAMN05216282_104118"/>
<evidence type="ECO:0000313" key="2">
    <source>
        <dbReference type="EMBL" id="SDK26790.1"/>
    </source>
</evidence>
<keyword evidence="1" id="KW-1133">Transmembrane helix</keyword>
<gene>
    <name evidence="2" type="ORF">SAMN05216282_104118</name>
</gene>
<protein>
    <submittedName>
        <fullName evidence="2">Uncharacterized protein</fullName>
    </submittedName>
</protein>
<evidence type="ECO:0000256" key="1">
    <source>
        <dbReference type="SAM" id="Phobius"/>
    </source>
</evidence>
<sequence>MGGERRERPETLLERITSLRALDVEVAFRATVAVLVPLIVLVALGRVDLAPYAAFGAMTSLCGRQQPDRQGGRIGSPQPVLSFPIAVRLPRG</sequence>
<feature type="transmembrane region" description="Helical" evidence="1">
    <location>
        <begin position="26"/>
        <end position="44"/>
    </location>
</feature>
<keyword evidence="1" id="KW-0812">Transmembrane</keyword>
<keyword evidence="3" id="KW-1185">Reference proteome</keyword>
<dbReference type="EMBL" id="FNFU01000004">
    <property type="protein sequence ID" value="SDK26790.1"/>
    <property type="molecule type" value="Genomic_DNA"/>
</dbReference>
<proteinExistence type="predicted"/>
<evidence type="ECO:0000313" key="3">
    <source>
        <dbReference type="Proteomes" id="UP000198701"/>
    </source>
</evidence>
<reference evidence="2 3" key="1">
    <citation type="submission" date="2016-10" db="EMBL/GenBank/DDBJ databases">
        <authorList>
            <person name="de Groot N.N."/>
        </authorList>
    </citation>
    <scope>NUCLEOTIDE SEQUENCE [LARGE SCALE GENOMIC DNA]</scope>
    <source>
        <strain evidence="2 3">CGMCC 1.5382</strain>
    </source>
</reference>
<keyword evidence="1" id="KW-0472">Membrane</keyword>
<accession>A0A1G9AJP5</accession>
<dbReference type="AlphaFoldDB" id="A0A1G9AJP5"/>
<organism evidence="2 3">
    <name type="scientific">Cryobacterium psychrotolerans</name>
    <dbReference type="NCBI Taxonomy" id="386301"/>
    <lineage>
        <taxon>Bacteria</taxon>
        <taxon>Bacillati</taxon>
        <taxon>Actinomycetota</taxon>
        <taxon>Actinomycetes</taxon>
        <taxon>Micrococcales</taxon>
        <taxon>Microbacteriaceae</taxon>
        <taxon>Cryobacterium</taxon>
    </lineage>
</organism>
<name>A0A1G9AJP5_9MICO</name>
<dbReference type="OrthoDB" id="4989419at2"/>